<dbReference type="SUPFAM" id="SSF56349">
    <property type="entry name" value="DNA breaking-rejoining enzymes"/>
    <property type="match status" value="1"/>
</dbReference>
<dbReference type="InterPro" id="IPR044068">
    <property type="entry name" value="CB"/>
</dbReference>
<keyword evidence="4" id="KW-0159">Chromosome partition</keyword>
<evidence type="ECO:0000256" key="1">
    <source>
        <dbReference type="ARBA" id="ARBA00004496"/>
    </source>
</evidence>
<evidence type="ECO:0000256" key="8">
    <source>
        <dbReference type="ARBA" id="ARBA00023306"/>
    </source>
</evidence>
<keyword evidence="5" id="KW-0229">DNA integration</keyword>
<evidence type="ECO:0000259" key="11">
    <source>
        <dbReference type="PROSITE" id="PS51898"/>
    </source>
</evidence>
<evidence type="ECO:0000256" key="10">
    <source>
        <dbReference type="SAM" id="MobiDB-lite"/>
    </source>
</evidence>
<dbReference type="PANTHER" id="PTHR30349">
    <property type="entry name" value="PHAGE INTEGRASE-RELATED"/>
    <property type="match status" value="1"/>
</dbReference>
<evidence type="ECO:0000313" key="13">
    <source>
        <dbReference type="EMBL" id="MFK7160806.1"/>
    </source>
</evidence>
<sequence length="408" mass="46634">MSSELSLTASQSSSPQARSQSATELPVRCLERLAPLPAELSGASGRNRPPAHLHCQIDAPHDLAAVQLWLAEYQGQTYRTYRKEAERLLLWCWLQRGLPLSSLTREDLVEYQAFLADPQPAKRWCGHGRAPRHSDAWRPFQGPLSPASQQHALRILKGLFQYLHDAGYLLGNPLALMRHKGSRQEAKSVRERYLEQETWQVLVDYLVRLGQEQEAEPARQAQIARWHFLLHFLYLLAPRVHEVAQAKMQDFFYRRGYWWWAVEGKGGKYAEIPAQPKLIDALKVYRQHLGLSATEWMQDASPLVRNLRGTEGISANMIYRTMKDLTAEAAAFIEDQAPEMAATLRQASTHWFRHTSITHQADAGVELRYLARNARHSSLATTRLYLHEEDGAWQEQTGRHGLKPLTPE</sequence>
<name>A0ABW8PXU3_9GAMM</name>
<dbReference type="EMBL" id="JBANFI010000004">
    <property type="protein sequence ID" value="MFK7160806.1"/>
    <property type="molecule type" value="Genomic_DNA"/>
</dbReference>
<dbReference type="InterPro" id="IPR010998">
    <property type="entry name" value="Integrase_recombinase_N"/>
</dbReference>
<dbReference type="InterPro" id="IPR013762">
    <property type="entry name" value="Integrase-like_cat_sf"/>
</dbReference>
<feature type="domain" description="Core-binding (CB)" evidence="12">
    <location>
        <begin position="60"/>
        <end position="164"/>
    </location>
</feature>
<evidence type="ECO:0000256" key="3">
    <source>
        <dbReference type="ARBA" id="ARBA00022618"/>
    </source>
</evidence>
<organism evidence="13 14">
    <name type="scientific">Marinospirillum alkalitolerans</name>
    <dbReference type="NCBI Taxonomy" id="3123374"/>
    <lineage>
        <taxon>Bacteria</taxon>
        <taxon>Pseudomonadati</taxon>
        <taxon>Pseudomonadota</taxon>
        <taxon>Gammaproteobacteria</taxon>
        <taxon>Oceanospirillales</taxon>
        <taxon>Oceanospirillaceae</taxon>
        <taxon>Marinospirillum</taxon>
    </lineage>
</organism>
<evidence type="ECO:0000256" key="5">
    <source>
        <dbReference type="ARBA" id="ARBA00022908"/>
    </source>
</evidence>
<dbReference type="PROSITE" id="PS51900">
    <property type="entry name" value="CB"/>
    <property type="match status" value="1"/>
</dbReference>
<keyword evidence="3" id="KW-0132">Cell division</keyword>
<evidence type="ECO:0000256" key="4">
    <source>
        <dbReference type="ARBA" id="ARBA00022829"/>
    </source>
</evidence>
<protein>
    <submittedName>
        <fullName evidence="13">Tyrosine-type recombinase/integrase</fullName>
    </submittedName>
</protein>
<feature type="region of interest" description="Disordered" evidence="10">
    <location>
        <begin position="1"/>
        <end position="24"/>
    </location>
</feature>
<dbReference type="Gene3D" id="1.10.150.130">
    <property type="match status" value="1"/>
</dbReference>
<proteinExistence type="predicted"/>
<evidence type="ECO:0000256" key="2">
    <source>
        <dbReference type="ARBA" id="ARBA00022490"/>
    </source>
</evidence>
<dbReference type="InterPro" id="IPR011010">
    <property type="entry name" value="DNA_brk_join_enz"/>
</dbReference>
<feature type="compositionally biased region" description="Low complexity" evidence="10">
    <location>
        <begin position="1"/>
        <end position="22"/>
    </location>
</feature>
<keyword evidence="14" id="KW-1185">Reference proteome</keyword>
<comment type="subcellular location">
    <subcellularLocation>
        <location evidence="1">Cytoplasm</location>
    </subcellularLocation>
</comment>
<evidence type="ECO:0000256" key="7">
    <source>
        <dbReference type="ARBA" id="ARBA00023172"/>
    </source>
</evidence>
<dbReference type="CDD" id="cd00397">
    <property type="entry name" value="DNA_BRE_C"/>
    <property type="match status" value="1"/>
</dbReference>
<dbReference type="InterPro" id="IPR050090">
    <property type="entry name" value="Tyrosine_recombinase_XerCD"/>
</dbReference>
<evidence type="ECO:0000256" key="6">
    <source>
        <dbReference type="ARBA" id="ARBA00023125"/>
    </source>
</evidence>
<keyword evidence="7" id="KW-0233">DNA recombination</keyword>
<dbReference type="RefSeq" id="WP_405338882.1">
    <property type="nucleotide sequence ID" value="NZ_JBANFI010000004.1"/>
</dbReference>
<dbReference type="Pfam" id="PF00589">
    <property type="entry name" value="Phage_integrase"/>
    <property type="match status" value="1"/>
</dbReference>
<accession>A0ABW8PXU3</accession>
<comment type="caution">
    <text evidence="13">The sequence shown here is derived from an EMBL/GenBank/DDBJ whole genome shotgun (WGS) entry which is preliminary data.</text>
</comment>
<keyword evidence="8" id="KW-0131">Cell cycle</keyword>
<evidence type="ECO:0000313" key="14">
    <source>
        <dbReference type="Proteomes" id="UP001621714"/>
    </source>
</evidence>
<reference evidence="13 14" key="1">
    <citation type="submission" date="2024-02" db="EMBL/GenBank/DDBJ databases">
        <title>Marinospirillum sp. MEB 164 isolated from Lonar lake sediment.</title>
        <authorList>
            <person name="Joshi A."/>
            <person name="Thite S."/>
        </authorList>
    </citation>
    <scope>NUCLEOTIDE SEQUENCE [LARGE SCALE GENOMIC DNA]</scope>
    <source>
        <strain evidence="13 14">MEB164</strain>
    </source>
</reference>
<gene>
    <name evidence="13" type="ORF">V6U78_07125</name>
</gene>
<dbReference type="PANTHER" id="PTHR30349:SF77">
    <property type="entry name" value="TYROSINE RECOMBINASE XERC"/>
    <property type="match status" value="1"/>
</dbReference>
<evidence type="ECO:0000259" key="12">
    <source>
        <dbReference type="PROSITE" id="PS51900"/>
    </source>
</evidence>
<keyword evidence="2" id="KW-0963">Cytoplasm</keyword>
<dbReference type="Proteomes" id="UP001621714">
    <property type="component" value="Unassembled WGS sequence"/>
</dbReference>
<dbReference type="Gene3D" id="1.10.443.10">
    <property type="entry name" value="Intergrase catalytic core"/>
    <property type="match status" value="1"/>
</dbReference>
<feature type="domain" description="Tyr recombinase" evidence="11">
    <location>
        <begin position="189"/>
        <end position="399"/>
    </location>
</feature>
<evidence type="ECO:0000256" key="9">
    <source>
        <dbReference type="PROSITE-ProRule" id="PRU01248"/>
    </source>
</evidence>
<dbReference type="PROSITE" id="PS51898">
    <property type="entry name" value="TYR_RECOMBINASE"/>
    <property type="match status" value="1"/>
</dbReference>
<dbReference type="InterPro" id="IPR002104">
    <property type="entry name" value="Integrase_catalytic"/>
</dbReference>
<keyword evidence="6 9" id="KW-0238">DNA-binding</keyword>